<reference evidence="2 3" key="1">
    <citation type="submission" date="2020-07" db="EMBL/GenBank/DDBJ databases">
        <title>Sequencing the genomes of 1000 actinobacteria strains.</title>
        <authorList>
            <person name="Klenk H.-P."/>
        </authorList>
    </citation>
    <scope>NUCLEOTIDE SEQUENCE [LARGE SCALE GENOMIC DNA]</scope>
    <source>
        <strain evidence="2 3">DSM 44065</strain>
    </source>
</reference>
<dbReference type="AlphaFoldDB" id="A0A853AHU4"/>
<name>A0A853AHU4_9PSEU</name>
<protein>
    <submittedName>
        <fullName evidence="2">Uncharacterized protein</fullName>
    </submittedName>
</protein>
<organism evidence="2 3">
    <name type="scientific">Saccharopolyspora hordei</name>
    <dbReference type="NCBI Taxonomy" id="1838"/>
    <lineage>
        <taxon>Bacteria</taxon>
        <taxon>Bacillati</taxon>
        <taxon>Actinomycetota</taxon>
        <taxon>Actinomycetes</taxon>
        <taxon>Pseudonocardiales</taxon>
        <taxon>Pseudonocardiaceae</taxon>
        <taxon>Saccharopolyspora</taxon>
    </lineage>
</organism>
<comment type="caution">
    <text evidence="2">The sequence shown here is derived from an EMBL/GenBank/DDBJ whole genome shotgun (WGS) entry which is preliminary data.</text>
</comment>
<evidence type="ECO:0000256" key="1">
    <source>
        <dbReference type="SAM" id="MobiDB-lite"/>
    </source>
</evidence>
<accession>A0A853AHU4</accession>
<evidence type="ECO:0000313" key="3">
    <source>
        <dbReference type="Proteomes" id="UP000587002"/>
    </source>
</evidence>
<evidence type="ECO:0000313" key="2">
    <source>
        <dbReference type="EMBL" id="NYI83695.1"/>
    </source>
</evidence>
<gene>
    <name evidence="2" type="ORF">HNR68_002325</name>
</gene>
<dbReference type="Proteomes" id="UP000587002">
    <property type="component" value="Unassembled WGS sequence"/>
</dbReference>
<feature type="region of interest" description="Disordered" evidence="1">
    <location>
        <begin position="127"/>
        <end position="152"/>
    </location>
</feature>
<dbReference type="EMBL" id="JACCFJ010000001">
    <property type="protein sequence ID" value="NYI83695.1"/>
    <property type="molecule type" value="Genomic_DNA"/>
</dbReference>
<keyword evidence="3" id="KW-1185">Reference proteome</keyword>
<sequence>MKSEKQVRAALQAEWVGEGEELRTLLGDKDDLGHLGATIGGRFAVPHQPLGPVPELDVDLGLLAPPSRLVREGKFHGDEWVHDPAMRGWVYAASPDQLAVRCADHLAAAGPEAWYVATDRRSAVVVDSSALPKDKTESEPEPAAPERKRGGVGSLLGKARSAFDAVADLSDGLTKAGKRVAVLWECSHDQVRHRDWVKRGRSTMPHWFRYMEFVDGSVLELRMNLRDYI</sequence>
<dbReference type="RefSeq" id="WP_179720349.1">
    <property type="nucleotide sequence ID" value="NZ_BAABFH010000001.1"/>
</dbReference>
<feature type="compositionally biased region" description="Basic and acidic residues" evidence="1">
    <location>
        <begin position="132"/>
        <end position="149"/>
    </location>
</feature>
<proteinExistence type="predicted"/>